<dbReference type="Gene3D" id="2.40.50.40">
    <property type="match status" value="3"/>
</dbReference>
<feature type="region of interest" description="Disordered" evidence="2">
    <location>
        <begin position="161"/>
        <end position="225"/>
    </location>
</feature>
<dbReference type="InterPro" id="IPR039809">
    <property type="entry name" value="Chemokine_b/g/d"/>
</dbReference>
<dbReference type="PANTHER" id="PTHR12015:SF198">
    <property type="entry name" value="PLATELET BASIC PROTEIN"/>
    <property type="match status" value="1"/>
</dbReference>
<dbReference type="GO" id="GO:0005615">
    <property type="term" value="C:extracellular space"/>
    <property type="evidence" value="ECO:0007669"/>
    <property type="project" value="UniProtKB-KW"/>
</dbReference>
<keyword evidence="1" id="KW-0202">Cytokine</keyword>
<dbReference type="PANTHER" id="PTHR12015">
    <property type="entry name" value="SMALL INDUCIBLE CYTOKINE A"/>
    <property type="match status" value="1"/>
</dbReference>
<organism evidence="4 5">
    <name type="scientific">Channa striata</name>
    <name type="common">Snakehead murrel</name>
    <name type="synonym">Ophicephalus striatus</name>
    <dbReference type="NCBI Taxonomy" id="64152"/>
    <lineage>
        <taxon>Eukaryota</taxon>
        <taxon>Metazoa</taxon>
        <taxon>Chordata</taxon>
        <taxon>Craniata</taxon>
        <taxon>Vertebrata</taxon>
        <taxon>Euteleostomi</taxon>
        <taxon>Actinopterygii</taxon>
        <taxon>Neopterygii</taxon>
        <taxon>Teleostei</taxon>
        <taxon>Neoteleostei</taxon>
        <taxon>Acanthomorphata</taxon>
        <taxon>Anabantaria</taxon>
        <taxon>Anabantiformes</taxon>
        <taxon>Channoidei</taxon>
        <taxon>Channidae</taxon>
        <taxon>Channa</taxon>
    </lineage>
</organism>
<accession>A0AA88NSB9</accession>
<evidence type="ECO:0000256" key="1">
    <source>
        <dbReference type="ARBA" id="ARBA00022514"/>
    </source>
</evidence>
<evidence type="ECO:0000259" key="3">
    <source>
        <dbReference type="Pfam" id="PF00048"/>
    </source>
</evidence>
<dbReference type="InterPro" id="IPR001811">
    <property type="entry name" value="Chemokine_IL8-like_dom"/>
</dbReference>
<sequence length="475" mass="53437">MEVGADGRSPLEIELEAGGDDRNPPGSEQHPELEAVNIISKSSTVRTSGKRKETKITYKTESEHKKQRNIFSNMNPAVINCCFGFYKGKLRKDLIMSYYETDNHCPKTGIISMMGRFIISVLMALLLQQSEGDLEREQHTTSKPDNSVHYGEFCLHVSDDSQWTSSTSGTEQPSKSANAAKEPTQKHNGVQRLPMKPELNRDSNKQAAAESTQSPTQPTLTYGDSTELMTVRKTLIPMEAPPVAPQQAVQRCESCNITTDLDNVDIKDIHFLDVKMQSLECSLIFYLYTNVSLSDGNILCLDQDQQEFQTVLKKLEEKFYQTPENFTDGCHCKDQNMQPPVKASPGTSTRVWAPTETCNSTEFIQTLTNGSEVCVTALGLLEYINVPRLKFVQQIPDEPQHAKSARFEEVSCLSCHSIGLWHMEPQNIKSLEMNVQSMFCPITIYVRLKTGEDLCMDSDQPRFMDLLEKLQEPTP</sequence>
<comment type="caution">
    <text evidence="4">The sequence shown here is derived from an EMBL/GenBank/DDBJ whole genome shotgun (WGS) entry which is preliminary data.</text>
</comment>
<feature type="compositionally biased region" description="Polar residues" evidence="2">
    <location>
        <begin position="161"/>
        <end position="177"/>
    </location>
</feature>
<keyword evidence="5" id="KW-1185">Reference proteome</keyword>
<evidence type="ECO:0000313" key="5">
    <source>
        <dbReference type="Proteomes" id="UP001187415"/>
    </source>
</evidence>
<dbReference type="Pfam" id="PF00048">
    <property type="entry name" value="IL8"/>
    <property type="match status" value="1"/>
</dbReference>
<feature type="domain" description="Chemokine interleukin-8-like" evidence="3">
    <location>
        <begin position="80"/>
        <end position="113"/>
    </location>
</feature>
<proteinExistence type="predicted"/>
<name>A0AA88NSB9_CHASR</name>
<dbReference type="GO" id="GO:0006955">
    <property type="term" value="P:immune response"/>
    <property type="evidence" value="ECO:0007669"/>
    <property type="project" value="InterPro"/>
</dbReference>
<dbReference type="GO" id="GO:0008009">
    <property type="term" value="F:chemokine activity"/>
    <property type="evidence" value="ECO:0007669"/>
    <property type="project" value="InterPro"/>
</dbReference>
<feature type="compositionally biased region" description="Basic and acidic residues" evidence="2">
    <location>
        <begin position="19"/>
        <end position="33"/>
    </location>
</feature>
<feature type="region of interest" description="Disordered" evidence="2">
    <location>
        <begin position="1"/>
        <end position="35"/>
    </location>
</feature>
<reference evidence="4" key="1">
    <citation type="submission" date="2023-07" db="EMBL/GenBank/DDBJ databases">
        <title>Chromosome-level Genome Assembly of Striped Snakehead (Channa striata).</title>
        <authorList>
            <person name="Liu H."/>
        </authorList>
    </citation>
    <scope>NUCLEOTIDE SEQUENCE</scope>
    <source>
        <strain evidence="4">Gz</strain>
        <tissue evidence="4">Muscle</tissue>
    </source>
</reference>
<gene>
    <name evidence="4" type="ORF">Q5P01_002194</name>
</gene>
<evidence type="ECO:0000313" key="4">
    <source>
        <dbReference type="EMBL" id="KAK2862661.1"/>
    </source>
</evidence>
<dbReference type="SUPFAM" id="SSF54117">
    <property type="entry name" value="Interleukin 8-like chemokines"/>
    <property type="match status" value="1"/>
</dbReference>
<dbReference type="AlphaFoldDB" id="A0AA88NSB9"/>
<evidence type="ECO:0000256" key="2">
    <source>
        <dbReference type="SAM" id="MobiDB-lite"/>
    </source>
</evidence>
<dbReference type="Proteomes" id="UP001187415">
    <property type="component" value="Unassembled WGS sequence"/>
</dbReference>
<dbReference type="EMBL" id="JAUPFM010000001">
    <property type="protein sequence ID" value="KAK2862661.1"/>
    <property type="molecule type" value="Genomic_DNA"/>
</dbReference>
<protein>
    <recommendedName>
        <fullName evidence="3">Chemokine interleukin-8-like domain-containing protein</fullName>
    </recommendedName>
</protein>
<feature type="compositionally biased region" description="Polar residues" evidence="2">
    <location>
        <begin position="205"/>
        <end position="225"/>
    </location>
</feature>
<dbReference type="InterPro" id="IPR036048">
    <property type="entry name" value="Interleukin_8-like_sf"/>
</dbReference>